<evidence type="ECO:0000313" key="1">
    <source>
        <dbReference type="EMBL" id="CCD66062.1"/>
    </source>
</evidence>
<gene>
    <name evidence="1 3" type="primary">pals-23</name>
    <name evidence="3" type="ORF">C29F9.3</name>
    <name evidence="1" type="ORF">CELE_C29F9.3</name>
</gene>
<dbReference type="GeneID" id="3565025"/>
<proteinExistence type="predicted"/>
<keyword evidence="2" id="KW-1185">Reference proteome</keyword>
<dbReference type="AlphaFoldDB" id="Q8MNX2"/>
<evidence type="ECO:0000313" key="3">
    <source>
        <dbReference type="WormBase" id="C29F9.3b"/>
    </source>
</evidence>
<dbReference type="HOGENOM" id="CLU_2560368_0_0_1"/>
<reference evidence="1 2" key="1">
    <citation type="journal article" date="1998" name="Science">
        <title>Genome sequence of the nematode C. elegans: a platform for investigating biology.</title>
        <authorList>
            <consortium name="The C. elegans sequencing consortium"/>
            <person name="Sulson J.E."/>
            <person name="Waterston R."/>
        </authorList>
    </citation>
    <scope>NUCLEOTIDE SEQUENCE [LARGE SCALE GENOMIC DNA]</scope>
    <source>
        <strain evidence="1 2">Bristol N2</strain>
    </source>
</reference>
<organism evidence="1 2">
    <name type="scientific">Caenorhabditis elegans</name>
    <dbReference type="NCBI Taxonomy" id="6239"/>
    <lineage>
        <taxon>Eukaryota</taxon>
        <taxon>Metazoa</taxon>
        <taxon>Ecdysozoa</taxon>
        <taxon>Nematoda</taxon>
        <taxon>Chromadorea</taxon>
        <taxon>Rhabditida</taxon>
        <taxon>Rhabditina</taxon>
        <taxon>Rhabditomorpha</taxon>
        <taxon>Rhabditoidea</taxon>
        <taxon>Rhabditidae</taxon>
        <taxon>Peloderinae</taxon>
        <taxon>Caenorhabditis</taxon>
    </lineage>
</organism>
<dbReference type="AGR" id="WB:WBGene00016218"/>
<dbReference type="Bgee" id="WBGene00016218">
    <property type="expression patterns" value="Expressed in larva and 3 other cell types or tissues"/>
</dbReference>
<dbReference type="RefSeq" id="NP_001379740.1">
    <property type="nucleotide sequence ID" value="NM_001393245.1"/>
</dbReference>
<evidence type="ECO:0000313" key="2">
    <source>
        <dbReference type="Proteomes" id="UP000001940"/>
    </source>
</evidence>
<accession>Q8MNX2</accession>
<sequence>MSHELLFSKVKLKINQFIDDLKSTDSLFSGMKFASMLMLIRYRTAELLSRSLSLISWKKRTKTPANSSRRKGLVDSLTMEVF</sequence>
<dbReference type="UCSC" id="C29F9.3b">
    <property type="organism name" value="c. elegans"/>
</dbReference>
<dbReference type="EMBL" id="BX284603">
    <property type="protein sequence ID" value="CCD66062.1"/>
    <property type="molecule type" value="Genomic_DNA"/>
</dbReference>
<dbReference type="CTD" id="3565025"/>
<protein>
    <submittedName>
        <fullName evidence="1">Protein containing ALS2cr12 (ALS2CR12) signature</fullName>
    </submittedName>
</protein>
<dbReference type="GO" id="GO:0045087">
    <property type="term" value="P:innate immune response"/>
    <property type="evidence" value="ECO:0007007"/>
    <property type="project" value="WormBase"/>
</dbReference>
<dbReference type="WormBase" id="C29F9.3b">
    <property type="protein sequence ID" value="CE30623"/>
    <property type="gene ID" value="WBGene00016218"/>
    <property type="gene designation" value="pals-23"/>
</dbReference>
<dbReference type="ExpressionAtlas" id="Q8MNX2">
    <property type="expression patterns" value="baseline and differential"/>
</dbReference>
<name>Q8MNX2_CAEEL</name>
<dbReference type="Proteomes" id="UP000001940">
    <property type="component" value="Chromosome III"/>
</dbReference>
<dbReference type="SMR" id="Q8MNX2"/>